<proteinExistence type="predicted"/>
<accession>A0A1Q8QW13</accession>
<gene>
    <name evidence="3" type="ORF">DSOL_2535</name>
</gene>
<keyword evidence="1" id="KW-0472">Membrane</keyword>
<feature type="domain" description="DUF4474" evidence="2">
    <location>
        <begin position="24"/>
        <end position="266"/>
    </location>
</feature>
<reference evidence="3 4" key="1">
    <citation type="submission" date="2016-09" db="EMBL/GenBank/DDBJ databases">
        <title>Complete genome of Desulfosporosinus sp. OL.</title>
        <authorList>
            <person name="Mardanov A."/>
            <person name="Beletsky A."/>
            <person name="Panova A."/>
            <person name="Karnachuk O."/>
            <person name="Ravin N."/>
        </authorList>
    </citation>
    <scope>NUCLEOTIDE SEQUENCE [LARGE SCALE GENOMIC DNA]</scope>
    <source>
        <strain evidence="3 4">OL</strain>
    </source>
</reference>
<evidence type="ECO:0000256" key="1">
    <source>
        <dbReference type="SAM" id="Phobius"/>
    </source>
</evidence>
<dbReference type="OrthoDB" id="1863351at2"/>
<keyword evidence="4" id="KW-1185">Reference proteome</keyword>
<comment type="caution">
    <text evidence="3">The sequence shown here is derived from an EMBL/GenBank/DDBJ whole genome shotgun (WGS) entry which is preliminary data.</text>
</comment>
<feature type="transmembrane region" description="Helical" evidence="1">
    <location>
        <begin position="277"/>
        <end position="297"/>
    </location>
</feature>
<evidence type="ECO:0000313" key="3">
    <source>
        <dbReference type="EMBL" id="OLN31510.1"/>
    </source>
</evidence>
<dbReference type="RefSeq" id="WP_075365141.1">
    <property type="nucleotide sequence ID" value="NZ_MLBF01000017.1"/>
</dbReference>
<organism evidence="3 4">
    <name type="scientific">Desulfosporosinus metallidurans</name>
    <dbReference type="NCBI Taxonomy" id="1888891"/>
    <lineage>
        <taxon>Bacteria</taxon>
        <taxon>Bacillati</taxon>
        <taxon>Bacillota</taxon>
        <taxon>Clostridia</taxon>
        <taxon>Eubacteriales</taxon>
        <taxon>Desulfitobacteriaceae</taxon>
        <taxon>Desulfosporosinus</taxon>
    </lineage>
</organism>
<dbReference type="Pfam" id="PF14751">
    <property type="entry name" value="DUF4474"/>
    <property type="match status" value="1"/>
</dbReference>
<name>A0A1Q8QW13_9FIRM</name>
<dbReference type="STRING" id="1888891.DSOL_2535"/>
<sequence length="305" mass="35033">MSVRVINSNDETVLLPQETGNEELDNIVEIAGYSYDPKQDIFYSNMDPWQRGIGYCRLYDEAAAPLGMIIDCEPIYFEYGGKKWMIALWKGQYDLVTGCEIGVYTGTLDLKIPGFLRGAFYHCASNDDLLQMSYTLIKNNKPYFTREGTHWWLTGFRLGEFSEPSELMMDVKITLKNVPMCEAFVIGLRNAGYSDDEFTTETDRTTVSFKFGVPHTRQPITRTPTTDWFIQRKNEQLCIKYQEITKTSTTMPDKIKAIEEQAPELYGKIMRFGKSKALFEIFETSLLVIIVTGMLILSQQRAKHN</sequence>
<evidence type="ECO:0000313" key="4">
    <source>
        <dbReference type="Proteomes" id="UP000186102"/>
    </source>
</evidence>
<evidence type="ECO:0000259" key="2">
    <source>
        <dbReference type="Pfam" id="PF14751"/>
    </source>
</evidence>
<keyword evidence="1" id="KW-0812">Transmembrane</keyword>
<dbReference type="InterPro" id="IPR029322">
    <property type="entry name" value="DUF4474"/>
</dbReference>
<dbReference type="Proteomes" id="UP000186102">
    <property type="component" value="Unassembled WGS sequence"/>
</dbReference>
<keyword evidence="1" id="KW-1133">Transmembrane helix</keyword>
<dbReference type="EMBL" id="MLBF01000017">
    <property type="protein sequence ID" value="OLN31510.1"/>
    <property type="molecule type" value="Genomic_DNA"/>
</dbReference>
<protein>
    <recommendedName>
        <fullName evidence="2">DUF4474 domain-containing protein</fullName>
    </recommendedName>
</protein>
<dbReference type="AlphaFoldDB" id="A0A1Q8QW13"/>